<keyword evidence="12 18" id="KW-0472">Membrane</keyword>
<dbReference type="GO" id="GO:0043005">
    <property type="term" value="C:neuron projection"/>
    <property type="evidence" value="ECO:0007669"/>
    <property type="project" value="UniProtKB-KW"/>
</dbReference>
<organism evidence="22">
    <name type="scientific">Callorhinchus milii</name>
    <name type="common">Ghost shark</name>
    <dbReference type="NCBI Taxonomy" id="7868"/>
    <lineage>
        <taxon>Eukaryota</taxon>
        <taxon>Metazoa</taxon>
        <taxon>Chordata</taxon>
        <taxon>Craniata</taxon>
        <taxon>Vertebrata</taxon>
        <taxon>Chondrichthyes</taxon>
        <taxon>Holocephali</taxon>
        <taxon>Chimaeriformes</taxon>
        <taxon>Callorhinchidae</taxon>
        <taxon>Callorhinchus</taxon>
    </lineage>
</organism>
<evidence type="ECO:0000256" key="3">
    <source>
        <dbReference type="ARBA" id="ARBA00014277"/>
    </source>
</evidence>
<proteinExistence type="evidence at transcript level"/>
<evidence type="ECO:0000256" key="11">
    <source>
        <dbReference type="ARBA" id="ARBA00023018"/>
    </source>
</evidence>
<evidence type="ECO:0000256" key="6">
    <source>
        <dbReference type="ARBA" id="ARBA00022692"/>
    </source>
</evidence>
<dbReference type="PANTHER" id="PTHR10306:SF10">
    <property type="entry name" value="SYNAPTOPHYSIN"/>
    <property type="match status" value="1"/>
</dbReference>
<dbReference type="GO" id="GO:0030672">
    <property type="term" value="C:synaptic vesicle membrane"/>
    <property type="evidence" value="ECO:0007669"/>
    <property type="project" value="UniProtKB-SubCell"/>
</dbReference>
<dbReference type="EMBL" id="JW875372">
    <property type="protein sequence ID" value="AFP07889.1"/>
    <property type="molecule type" value="mRNA"/>
</dbReference>
<feature type="transmembrane region" description="Helical" evidence="20">
    <location>
        <begin position="201"/>
        <end position="219"/>
    </location>
</feature>
<dbReference type="GO" id="GO:0048786">
    <property type="term" value="C:presynaptic active zone"/>
    <property type="evidence" value="ECO:0007669"/>
    <property type="project" value="TreeGrafter"/>
</dbReference>
<feature type="transmembrane region" description="Helical" evidence="20">
    <location>
        <begin position="135"/>
        <end position="156"/>
    </location>
</feature>
<dbReference type="PANTHER" id="PTHR10306">
    <property type="entry name" value="SYNAPTOPHYSIN"/>
    <property type="match status" value="1"/>
</dbReference>
<dbReference type="InterPro" id="IPR008253">
    <property type="entry name" value="Marvel"/>
</dbReference>
<dbReference type="InterPro" id="IPR001285">
    <property type="entry name" value="Synaptophysin/porin"/>
</dbReference>
<evidence type="ECO:0000256" key="19">
    <source>
        <dbReference type="SAM" id="MobiDB-lite"/>
    </source>
</evidence>
<keyword evidence="5" id="KW-0771">Synaptosome</keyword>
<evidence type="ECO:0000256" key="20">
    <source>
        <dbReference type="SAM" id="Phobius"/>
    </source>
</evidence>
<evidence type="ECO:0000256" key="12">
    <source>
        <dbReference type="ARBA" id="ARBA00023136"/>
    </source>
</evidence>
<evidence type="ECO:0000259" key="21">
    <source>
        <dbReference type="PROSITE" id="PS51225"/>
    </source>
</evidence>
<evidence type="ECO:0000256" key="15">
    <source>
        <dbReference type="ARBA" id="ARBA00034102"/>
    </source>
</evidence>
<feature type="compositionally biased region" description="Polar residues" evidence="19">
    <location>
        <begin position="297"/>
        <end position="306"/>
    </location>
</feature>
<keyword evidence="7" id="KW-0677">Repeat</keyword>
<evidence type="ECO:0000256" key="7">
    <source>
        <dbReference type="ARBA" id="ARBA00022737"/>
    </source>
</evidence>
<protein>
    <recommendedName>
        <fullName evidence="3">Synaptophysin</fullName>
    </recommendedName>
</protein>
<feature type="transmembrane region" description="Helical" evidence="20">
    <location>
        <begin position="21"/>
        <end position="42"/>
    </location>
</feature>
<dbReference type="PROSITE" id="PS00604">
    <property type="entry name" value="SYNAPTOP"/>
    <property type="match status" value="1"/>
</dbReference>
<reference evidence="22" key="1">
    <citation type="journal article" date="2014" name="Nature">
        <title>Elephant shark genome provides unique insights into gnathostome evolution.</title>
        <authorList>
            <consortium name="International Elephant Shark Genome Sequencing Consortium"/>
            <person name="Venkatesh B."/>
            <person name="Lee A.P."/>
            <person name="Ravi V."/>
            <person name="Maurya A.K."/>
            <person name="Lian M.M."/>
            <person name="Swann J.B."/>
            <person name="Ohta Y."/>
            <person name="Flajnik M.F."/>
            <person name="Sutoh Y."/>
            <person name="Kasahara M."/>
            <person name="Hoon S."/>
            <person name="Gangu V."/>
            <person name="Roy S.W."/>
            <person name="Irimia M."/>
            <person name="Korzh V."/>
            <person name="Kondrychyn I."/>
            <person name="Lim Z.W."/>
            <person name="Tay B.H."/>
            <person name="Tohari S."/>
            <person name="Kong K.W."/>
            <person name="Ho S."/>
            <person name="Lorente-Galdos B."/>
            <person name="Quilez J."/>
            <person name="Marques-Bonet T."/>
            <person name="Raney B.J."/>
            <person name="Ingham P.W."/>
            <person name="Tay A."/>
            <person name="Hillier L.W."/>
            <person name="Minx P."/>
            <person name="Boehm T."/>
            <person name="Wilson R.K."/>
            <person name="Brenner S."/>
            <person name="Warren W.C."/>
        </authorList>
    </citation>
    <scope>NUCLEOTIDE SEQUENCE</scope>
    <source>
        <tissue evidence="22">Brain</tissue>
    </source>
</reference>
<evidence type="ECO:0000256" key="9">
    <source>
        <dbReference type="ARBA" id="ARBA00022843"/>
    </source>
</evidence>
<keyword evidence="4" id="KW-0597">Phosphoprotein</keyword>
<evidence type="ECO:0000256" key="2">
    <source>
        <dbReference type="ARBA" id="ARBA00006476"/>
    </source>
</evidence>
<evidence type="ECO:0000256" key="10">
    <source>
        <dbReference type="ARBA" id="ARBA00022989"/>
    </source>
</evidence>
<comment type="subunit">
    <text evidence="17">Homohexamer or homotetramer. Interacts with SRCIN1. Interacts with VAMP2; the interaction is inhibited by interaction of VAPM2 with SEPT8.</text>
</comment>
<evidence type="ECO:0000256" key="14">
    <source>
        <dbReference type="ARBA" id="ARBA00023329"/>
    </source>
</evidence>
<name>V9L8T1_CALMI</name>
<evidence type="ECO:0000256" key="17">
    <source>
        <dbReference type="ARBA" id="ARBA00062829"/>
    </source>
</evidence>
<evidence type="ECO:0000313" key="22">
    <source>
        <dbReference type="EMBL" id="AFP07889.1"/>
    </source>
</evidence>
<accession>V9L8T1</accession>
<evidence type="ECO:0000256" key="1">
    <source>
        <dbReference type="ARBA" id="ARBA00004644"/>
    </source>
</evidence>
<keyword evidence="14" id="KW-0968">Cytoplasmic vesicle</keyword>
<dbReference type="PRINTS" id="PR00220">
    <property type="entry name" value="SYNAPTOPHYSN"/>
</dbReference>
<evidence type="ECO:0000256" key="13">
    <source>
        <dbReference type="ARBA" id="ARBA00023180"/>
    </source>
</evidence>
<dbReference type="Pfam" id="PF01284">
    <property type="entry name" value="MARVEL"/>
    <property type="match status" value="1"/>
</dbReference>
<comment type="similarity">
    <text evidence="2">Belongs to the synaptophysin/synaptobrevin family.</text>
</comment>
<feature type="transmembrane region" description="Helical" evidence="20">
    <location>
        <begin position="101"/>
        <end position="123"/>
    </location>
</feature>
<keyword evidence="11" id="KW-0770">Synapse</keyword>
<keyword evidence="10 20" id="KW-1133">Transmembrane helix</keyword>
<feature type="compositionally biased region" description="Low complexity" evidence="19">
    <location>
        <begin position="264"/>
        <end position="280"/>
    </location>
</feature>
<dbReference type="AlphaFoldDB" id="V9L8T1"/>
<dbReference type="PROSITE" id="PS51225">
    <property type="entry name" value="MARVEL"/>
    <property type="match status" value="1"/>
</dbReference>
<feature type="region of interest" description="Disordered" evidence="19">
    <location>
        <begin position="252"/>
        <end position="306"/>
    </location>
</feature>
<evidence type="ECO:0000256" key="8">
    <source>
        <dbReference type="ARBA" id="ARBA00022837"/>
    </source>
</evidence>
<keyword evidence="13" id="KW-0325">Glycoprotein</keyword>
<feature type="domain" description="MARVEL" evidence="21">
    <location>
        <begin position="15"/>
        <end position="223"/>
    </location>
</feature>
<keyword evidence="9" id="KW-0832">Ubl conjugation</keyword>
<evidence type="ECO:0000256" key="16">
    <source>
        <dbReference type="ARBA" id="ARBA00046094"/>
    </source>
</evidence>
<evidence type="ECO:0000256" key="5">
    <source>
        <dbReference type="ARBA" id="ARBA00022599"/>
    </source>
</evidence>
<keyword evidence="6 18" id="KW-0812">Transmembrane</keyword>
<evidence type="ECO:0000256" key="18">
    <source>
        <dbReference type="PROSITE-ProRule" id="PRU00581"/>
    </source>
</evidence>
<comment type="function">
    <text evidence="16">Possibly involved in structural functions as organizing other membrane components or in targeting the vesicles to the plasma membrane. Involved in the regulation of short-term and long-term synaptic plasticity.</text>
</comment>
<comment type="subcellular location">
    <subcellularLocation>
        <location evidence="1">Cytoplasmic vesicle</location>
        <location evidence="1">Secretory vesicle</location>
        <location evidence="1">Synaptic vesicle membrane</location>
        <topology evidence="1">Multi-pass membrane protein</topology>
    </subcellularLocation>
    <subcellularLocation>
        <location evidence="15">Synapse</location>
        <location evidence="15">Synaptosome</location>
    </subcellularLocation>
</comment>
<keyword evidence="8" id="KW-0106">Calcium</keyword>
<sequence>MELLSQIVASGTFRVVKEPLGFIKILEWIFAIFAFATCGSYSGEFRLSVDCANKTESDLHIWVKFEYPFRLHQVYFDAPSCRGDRTEQLFLAGDFSSSAEFFVTVAVFSFLYSMAAIAVYIFLQPRYRDNNQGPMIDFIVTAVFSFLWLVSSSAWAKGLSDVKTSTDPEEVLELISACENERDNKCRAMNDPVMSGLNTSVVFGFLNVILWGGNLWFVFKETGWVAPFLKAPPPPAEQKQPAPEAYSQSYNQEPVYDQGGYGTQPGYQPEYSQQSYPPQGELTQPGGYAQPGGYNPSGPTSFANQM</sequence>
<evidence type="ECO:0000256" key="4">
    <source>
        <dbReference type="ARBA" id="ARBA00022553"/>
    </source>
</evidence>